<proteinExistence type="predicted"/>
<protein>
    <submittedName>
        <fullName evidence="1">Uncharacterized protein</fullName>
    </submittedName>
</protein>
<organism evidence="1 2">
    <name type="scientific">Laodelphax striatellus</name>
    <name type="common">Small brown planthopper</name>
    <name type="synonym">Delphax striatella</name>
    <dbReference type="NCBI Taxonomy" id="195883"/>
    <lineage>
        <taxon>Eukaryota</taxon>
        <taxon>Metazoa</taxon>
        <taxon>Ecdysozoa</taxon>
        <taxon>Arthropoda</taxon>
        <taxon>Hexapoda</taxon>
        <taxon>Insecta</taxon>
        <taxon>Pterygota</taxon>
        <taxon>Neoptera</taxon>
        <taxon>Paraneoptera</taxon>
        <taxon>Hemiptera</taxon>
        <taxon>Auchenorrhyncha</taxon>
        <taxon>Fulgoroidea</taxon>
        <taxon>Delphacidae</taxon>
        <taxon>Criomorphinae</taxon>
        <taxon>Laodelphax</taxon>
    </lineage>
</organism>
<evidence type="ECO:0000313" key="1">
    <source>
        <dbReference type="EMBL" id="RZF40871.1"/>
    </source>
</evidence>
<accession>A0A482X6F7</accession>
<evidence type="ECO:0000313" key="2">
    <source>
        <dbReference type="Proteomes" id="UP000291343"/>
    </source>
</evidence>
<gene>
    <name evidence="1" type="ORF">LSTR_LSTR003381</name>
</gene>
<sequence length="127" mass="13865">MHVQVFNALTRMPTGANMLCLSGGRYNITNRVVILQCSINIIKHMLKMCRRSLGGEEGRTPTSLLNEFQTWNFPLILSVMDFGGVGGGGPSVRRTGVLGGERSVCVLCYHLTQDFHASVGSSLKHLT</sequence>
<name>A0A482X6F7_LAOST</name>
<dbReference type="InParanoid" id="A0A482X6F7"/>
<reference evidence="1 2" key="1">
    <citation type="journal article" date="2017" name="Gigascience">
        <title>Genome sequence of the small brown planthopper, Laodelphax striatellus.</title>
        <authorList>
            <person name="Zhu J."/>
            <person name="Jiang F."/>
            <person name="Wang X."/>
            <person name="Yang P."/>
            <person name="Bao Y."/>
            <person name="Zhao W."/>
            <person name="Wang W."/>
            <person name="Lu H."/>
            <person name="Wang Q."/>
            <person name="Cui N."/>
            <person name="Li J."/>
            <person name="Chen X."/>
            <person name="Luo L."/>
            <person name="Yu J."/>
            <person name="Kang L."/>
            <person name="Cui F."/>
        </authorList>
    </citation>
    <scope>NUCLEOTIDE SEQUENCE [LARGE SCALE GENOMIC DNA]</scope>
    <source>
        <strain evidence="1">Lst14</strain>
    </source>
</reference>
<dbReference type="EMBL" id="QKKF02017590">
    <property type="protein sequence ID" value="RZF40871.1"/>
    <property type="molecule type" value="Genomic_DNA"/>
</dbReference>
<dbReference type="AlphaFoldDB" id="A0A482X6F7"/>
<comment type="caution">
    <text evidence="1">The sequence shown here is derived from an EMBL/GenBank/DDBJ whole genome shotgun (WGS) entry which is preliminary data.</text>
</comment>
<dbReference type="Proteomes" id="UP000291343">
    <property type="component" value="Unassembled WGS sequence"/>
</dbReference>
<keyword evidence="2" id="KW-1185">Reference proteome</keyword>